<dbReference type="PANTHER" id="PTHR32248">
    <property type="entry name" value="RNA POLYMERASE SIGMA-54 FACTOR"/>
    <property type="match status" value="1"/>
</dbReference>
<evidence type="ECO:0000256" key="4">
    <source>
        <dbReference type="ARBA" id="ARBA00022695"/>
    </source>
</evidence>
<evidence type="ECO:0000259" key="10">
    <source>
        <dbReference type="Pfam" id="PF04963"/>
    </source>
</evidence>
<dbReference type="InterPro" id="IPR000394">
    <property type="entry name" value="RNA_pol_sigma_54"/>
</dbReference>
<reference evidence="11 14" key="2">
    <citation type="submission" date="2017-09" db="EMBL/GenBank/DDBJ databases">
        <title>FDA dAtabase for Regulatory Grade micrObial Sequences (FDA-ARGOS): Supporting development and validation of Infectious Disease Dx tests.</title>
        <authorList>
            <person name="Minogue T."/>
            <person name="Wolcott M."/>
            <person name="Wasieloski L."/>
            <person name="Aguilar W."/>
            <person name="Moore D."/>
            <person name="Tallon L.J."/>
            <person name="Sadzewicz L."/>
            <person name="Ott S."/>
            <person name="Zhao X."/>
            <person name="Nagaraj S."/>
            <person name="Vavikolanu K."/>
            <person name="Aluvathingal J."/>
            <person name="Nadendla S."/>
            <person name="Sichtig H."/>
        </authorList>
    </citation>
    <scope>NUCLEOTIDE SEQUENCE [LARGE SCALE GENOMIC DNA]</scope>
    <source>
        <strain evidence="11 14">FDAARGOS_396</strain>
    </source>
</reference>
<dbReference type="NCBIfam" id="TIGR02395">
    <property type="entry name" value="rpoN_sigma"/>
    <property type="match status" value="1"/>
</dbReference>
<dbReference type="Gene3D" id="1.10.10.1330">
    <property type="entry name" value="RNA polymerase sigma-54 factor, core-binding domain"/>
    <property type="match status" value="1"/>
</dbReference>
<evidence type="ECO:0000256" key="5">
    <source>
        <dbReference type="ARBA" id="ARBA00023015"/>
    </source>
</evidence>
<keyword evidence="3 13" id="KW-0808">Transferase</keyword>
<reference evidence="13 16" key="3">
    <citation type="submission" date="2018-06" db="EMBL/GenBank/DDBJ databases">
        <authorList>
            <consortium name="Pathogen Informatics"/>
            <person name="Doyle S."/>
        </authorList>
    </citation>
    <scope>NUCLEOTIDE SEQUENCE [LARGE SCALE GENOMIC DNA]</scope>
    <source>
        <strain evidence="13 16">NCTC8129</strain>
    </source>
</reference>
<dbReference type="OrthoDB" id="9814402at2"/>
<evidence type="ECO:0000313" key="11">
    <source>
        <dbReference type="EMBL" id="PEH46539.1"/>
    </source>
</evidence>
<feature type="domain" description="RNA polymerase sigma factor 54 DNA-binding" evidence="9">
    <location>
        <begin position="281"/>
        <end position="441"/>
    </location>
</feature>
<dbReference type="PANTHER" id="PTHR32248:SF4">
    <property type="entry name" value="RNA POLYMERASE SIGMA-54 FACTOR"/>
    <property type="match status" value="1"/>
</dbReference>
<protein>
    <submittedName>
        <fullName evidence="13">RNA polymerase factor sigma-54</fullName>
        <ecNumber evidence="13">2.7.7.6</ecNumber>
    </submittedName>
    <submittedName>
        <fullName evidence="11">RNA polymerase sigma-54 factor</fullName>
    </submittedName>
</protein>
<dbReference type="Gene3D" id="1.10.10.60">
    <property type="entry name" value="Homeodomain-like"/>
    <property type="match status" value="1"/>
</dbReference>
<evidence type="ECO:0000256" key="1">
    <source>
        <dbReference type="ARBA" id="ARBA00008798"/>
    </source>
</evidence>
<dbReference type="AlphaFoldDB" id="A0A2A7SSW2"/>
<dbReference type="InterPro" id="IPR007046">
    <property type="entry name" value="RNA_pol_sigma_54_core-bd"/>
</dbReference>
<dbReference type="STRING" id="53345.LIU_11165"/>
<evidence type="ECO:0000313" key="15">
    <source>
        <dbReference type="Proteomes" id="UP000252797"/>
    </source>
</evidence>
<comment type="similarity">
    <text evidence="1">Belongs to the sigma-54 factor family.</text>
</comment>
<dbReference type="PROSITE" id="PS00718">
    <property type="entry name" value="SIGMA54_2"/>
    <property type="match status" value="1"/>
</dbReference>
<name>A0A2A7SSW2_9ENTE</name>
<keyword evidence="6" id="KW-0731">Sigma factor</keyword>
<accession>A0A2A7SSW2</accession>
<dbReference type="PIRSF" id="PIRSF000774">
    <property type="entry name" value="RpoN"/>
    <property type="match status" value="1"/>
</dbReference>
<dbReference type="PROSITE" id="PS50044">
    <property type="entry name" value="SIGMA54_3"/>
    <property type="match status" value="1"/>
</dbReference>
<dbReference type="GO" id="GO:0000428">
    <property type="term" value="C:DNA-directed RNA polymerase complex"/>
    <property type="evidence" value="ECO:0007669"/>
    <property type="project" value="UniProtKB-KW"/>
</dbReference>
<dbReference type="Pfam" id="PF00309">
    <property type="entry name" value="Sigma54_AID"/>
    <property type="match status" value="1"/>
</dbReference>
<dbReference type="Proteomes" id="UP000220669">
    <property type="component" value="Unassembled WGS sequence"/>
</dbReference>
<dbReference type="GO" id="GO:0001216">
    <property type="term" value="F:DNA-binding transcription activator activity"/>
    <property type="evidence" value="ECO:0007669"/>
    <property type="project" value="InterPro"/>
</dbReference>
<dbReference type="InterPro" id="IPR038709">
    <property type="entry name" value="RpoN_core-bd_sf"/>
</dbReference>
<dbReference type="PRINTS" id="PR00045">
    <property type="entry name" value="SIGMA54FCT"/>
</dbReference>
<evidence type="ECO:0000313" key="12">
    <source>
        <dbReference type="EMBL" id="RCA11375.1"/>
    </source>
</evidence>
<dbReference type="Pfam" id="PF04552">
    <property type="entry name" value="Sigma54_DBD"/>
    <property type="match status" value="1"/>
</dbReference>
<organism evidence="13 16">
    <name type="scientific">Enterococcus durans</name>
    <dbReference type="NCBI Taxonomy" id="53345"/>
    <lineage>
        <taxon>Bacteria</taxon>
        <taxon>Bacillati</taxon>
        <taxon>Bacillota</taxon>
        <taxon>Bacilli</taxon>
        <taxon>Lactobacillales</taxon>
        <taxon>Enterococcaceae</taxon>
        <taxon>Enterococcus</taxon>
    </lineage>
</organism>
<evidence type="ECO:0000256" key="6">
    <source>
        <dbReference type="ARBA" id="ARBA00023082"/>
    </source>
</evidence>
<feature type="domain" description="RNA polymerase sigma factor 54 core-binding" evidence="10">
    <location>
        <begin position="80"/>
        <end position="266"/>
    </location>
</feature>
<dbReference type="EC" id="2.7.7.6" evidence="13"/>
<sequence>MKFQQNFSQKQQQTQKLAMTQQLQQSIQVLQYNSEELLAFVENQALENPLLEVVEPDWQPDFQKIKSSNYEGEETNYLNQIPDTSTSLFESLIDQVHLNYRDTFLRKLVLYLVEYIDLNGFLTIDLKEAETNTNASSIEILDALTLIQQLEPAGVGARSLQECLMLQTERDDFAPELAYIILEECFEPLVERKWKEIAQRFSIELSEVQQIFDYIQTLSPSPGRIFDRSSELYIIPDVRVMVDENNQVHVRSNRGNQPDVRFQEHYFNQMQKKADKETQVYLKERKQEFDWLKKTILQRGDTILRVAQSIVAHQQEFFTNKNRPIKPLTLREVAQEIDVHESTVSRAVNGKYLETEFGVFELKKFFTNRIQKSGNMSEEDLSADTAQKRIQELVEEEDKGKPLSDQKIVELLKKDEILISRRTVAKYRDLLGIPSSSKRKRYDN</sequence>
<dbReference type="Proteomes" id="UP000252797">
    <property type="component" value="Unassembled WGS sequence"/>
</dbReference>
<evidence type="ECO:0000259" key="9">
    <source>
        <dbReference type="Pfam" id="PF04552"/>
    </source>
</evidence>
<evidence type="ECO:0000256" key="7">
    <source>
        <dbReference type="ARBA" id="ARBA00023125"/>
    </source>
</evidence>
<evidence type="ECO:0000313" key="16">
    <source>
        <dbReference type="Proteomes" id="UP000254070"/>
    </source>
</evidence>
<dbReference type="EMBL" id="UGIF01000002">
    <property type="protein sequence ID" value="STP28114.1"/>
    <property type="molecule type" value="Genomic_DNA"/>
</dbReference>
<dbReference type="InterPro" id="IPR007634">
    <property type="entry name" value="RNA_pol_sigma_54_DNA-bd"/>
</dbReference>
<keyword evidence="7" id="KW-0238">DNA-binding</keyword>
<evidence type="ECO:0000256" key="3">
    <source>
        <dbReference type="ARBA" id="ARBA00022679"/>
    </source>
</evidence>
<dbReference type="EMBL" id="PDEB01000004">
    <property type="protein sequence ID" value="PEH46539.1"/>
    <property type="molecule type" value="Genomic_DNA"/>
</dbReference>
<proteinExistence type="inferred from homology"/>
<dbReference type="GO" id="GO:0003677">
    <property type="term" value="F:DNA binding"/>
    <property type="evidence" value="ECO:0007669"/>
    <property type="project" value="UniProtKB-KW"/>
</dbReference>
<dbReference type="EMBL" id="LEPB01000004">
    <property type="protein sequence ID" value="RCA11375.1"/>
    <property type="molecule type" value="Genomic_DNA"/>
</dbReference>
<dbReference type="PROSITE" id="PS00717">
    <property type="entry name" value="SIGMA54_1"/>
    <property type="match status" value="1"/>
</dbReference>
<reference evidence="12 15" key="1">
    <citation type="submission" date="2015-06" db="EMBL/GenBank/DDBJ databases">
        <title>The Genome Sequence of Enterococcus durans 4EA1.</title>
        <authorList>
            <consortium name="The Broad Institute Genomics Platform"/>
            <consortium name="The Broad Institute Genome Sequencing Center for Infectious Disease"/>
            <person name="Earl A.M."/>
            <person name="Van Tyne D."/>
            <person name="Lebreton F."/>
            <person name="Saavedra J.T."/>
            <person name="Gilmore M.S."/>
            <person name="Manson Mcguire A."/>
            <person name="Clock S."/>
            <person name="Crupain M."/>
            <person name="Rangan U."/>
            <person name="Young S."/>
            <person name="Abouelleil A."/>
            <person name="Cao P."/>
            <person name="Chapman S.B."/>
            <person name="Griggs A."/>
            <person name="Priest M."/>
            <person name="Shea T."/>
            <person name="Wortman J."/>
            <person name="Nusbaum C."/>
            <person name="Birren B."/>
        </authorList>
    </citation>
    <scope>NUCLEOTIDE SEQUENCE [LARGE SCALE GENOMIC DNA]</scope>
    <source>
        <strain evidence="12 15">4EA1</strain>
    </source>
</reference>
<dbReference type="GO" id="GO:0003899">
    <property type="term" value="F:DNA-directed RNA polymerase activity"/>
    <property type="evidence" value="ECO:0007669"/>
    <property type="project" value="UniProtKB-EC"/>
</dbReference>
<dbReference type="Pfam" id="PF04963">
    <property type="entry name" value="Sigma54_CBD"/>
    <property type="match status" value="1"/>
</dbReference>
<dbReference type="Proteomes" id="UP000254070">
    <property type="component" value="Unassembled WGS sequence"/>
</dbReference>
<keyword evidence="8" id="KW-0804">Transcription</keyword>
<dbReference type="RefSeq" id="WP_005878423.1">
    <property type="nucleotide sequence ID" value="NZ_CABGIQ010000003.1"/>
</dbReference>
<gene>
    <name evidence="11" type="ORF">CRM96_10390</name>
    <name evidence="12" type="ORF">EA71_02132</name>
    <name evidence="13" type="ORF">NCTC8129_00229</name>
</gene>
<evidence type="ECO:0000256" key="8">
    <source>
        <dbReference type="ARBA" id="ARBA00023163"/>
    </source>
</evidence>
<keyword evidence="5" id="KW-0805">Transcription regulation</keyword>
<keyword evidence="2" id="KW-0240">DNA-directed RNA polymerase</keyword>
<dbReference type="GO" id="GO:0016987">
    <property type="term" value="F:sigma factor activity"/>
    <property type="evidence" value="ECO:0007669"/>
    <property type="project" value="UniProtKB-KW"/>
</dbReference>
<dbReference type="GO" id="GO:0006352">
    <property type="term" value="P:DNA-templated transcription initiation"/>
    <property type="evidence" value="ECO:0007669"/>
    <property type="project" value="InterPro"/>
</dbReference>
<keyword evidence="4 13" id="KW-0548">Nucleotidyltransferase</keyword>
<evidence type="ECO:0000313" key="13">
    <source>
        <dbReference type="EMBL" id="STP28114.1"/>
    </source>
</evidence>
<evidence type="ECO:0000313" key="14">
    <source>
        <dbReference type="Proteomes" id="UP000220669"/>
    </source>
</evidence>
<dbReference type="GeneID" id="56741986"/>
<evidence type="ECO:0000256" key="2">
    <source>
        <dbReference type="ARBA" id="ARBA00022478"/>
    </source>
</evidence>